<keyword evidence="1" id="KW-1133">Transmembrane helix</keyword>
<organism evidence="2 3">
    <name type="scientific">Sorghum bicolor</name>
    <name type="common">Sorghum</name>
    <name type="synonym">Sorghum vulgare</name>
    <dbReference type="NCBI Taxonomy" id="4558"/>
    <lineage>
        <taxon>Eukaryota</taxon>
        <taxon>Viridiplantae</taxon>
        <taxon>Streptophyta</taxon>
        <taxon>Embryophyta</taxon>
        <taxon>Tracheophyta</taxon>
        <taxon>Spermatophyta</taxon>
        <taxon>Magnoliopsida</taxon>
        <taxon>Liliopsida</taxon>
        <taxon>Poales</taxon>
        <taxon>Poaceae</taxon>
        <taxon>PACMAD clade</taxon>
        <taxon>Panicoideae</taxon>
        <taxon>Andropogonodae</taxon>
        <taxon>Andropogoneae</taxon>
        <taxon>Sorghinae</taxon>
        <taxon>Sorghum</taxon>
    </lineage>
</organism>
<comment type="caution">
    <text evidence="2">The sequence shown here is derived from an EMBL/GenBank/DDBJ whole genome shotgun (WGS) entry which is preliminary data.</text>
</comment>
<keyword evidence="1" id="KW-0812">Transmembrane</keyword>
<dbReference type="AlphaFoldDB" id="A0A921QTX8"/>
<reference evidence="2" key="2">
    <citation type="submission" date="2020-10" db="EMBL/GenBank/DDBJ databases">
        <authorList>
            <person name="Cooper E.A."/>
            <person name="Brenton Z.W."/>
            <person name="Flinn B.S."/>
            <person name="Jenkins J."/>
            <person name="Shu S."/>
            <person name="Flowers D."/>
            <person name="Luo F."/>
            <person name="Wang Y."/>
            <person name="Xia P."/>
            <person name="Barry K."/>
            <person name="Daum C."/>
            <person name="Lipzen A."/>
            <person name="Yoshinaga Y."/>
            <person name="Schmutz J."/>
            <person name="Saski C."/>
            <person name="Vermerris W."/>
            <person name="Kresovich S."/>
        </authorList>
    </citation>
    <scope>NUCLEOTIDE SEQUENCE</scope>
</reference>
<dbReference type="EMBL" id="CM027684">
    <property type="protein sequence ID" value="KAG0528338.1"/>
    <property type="molecule type" value="Genomic_DNA"/>
</dbReference>
<evidence type="ECO:0000313" key="3">
    <source>
        <dbReference type="Proteomes" id="UP000807115"/>
    </source>
</evidence>
<evidence type="ECO:0000256" key="1">
    <source>
        <dbReference type="SAM" id="Phobius"/>
    </source>
</evidence>
<accession>A0A921QTX8</accession>
<reference evidence="2" key="1">
    <citation type="journal article" date="2019" name="BMC Genomics">
        <title>A new reference genome for Sorghum bicolor reveals high levels of sequence similarity between sweet and grain genotypes: implications for the genetics of sugar metabolism.</title>
        <authorList>
            <person name="Cooper E.A."/>
            <person name="Brenton Z.W."/>
            <person name="Flinn B.S."/>
            <person name="Jenkins J."/>
            <person name="Shu S."/>
            <person name="Flowers D."/>
            <person name="Luo F."/>
            <person name="Wang Y."/>
            <person name="Xia P."/>
            <person name="Barry K."/>
            <person name="Daum C."/>
            <person name="Lipzen A."/>
            <person name="Yoshinaga Y."/>
            <person name="Schmutz J."/>
            <person name="Saski C."/>
            <person name="Vermerris W."/>
            <person name="Kresovich S."/>
        </authorList>
    </citation>
    <scope>NUCLEOTIDE SEQUENCE</scope>
</reference>
<gene>
    <name evidence="2" type="ORF">BDA96_05G002600</name>
</gene>
<sequence length="56" mass="6634">MEPNSNHQIKDHHGHQLFILVQRGTIVSFYNSQFQFVGMLKPWVFVPSLLLLWIIK</sequence>
<name>A0A921QTX8_SORBI</name>
<evidence type="ECO:0000313" key="2">
    <source>
        <dbReference type="EMBL" id="KAG0528338.1"/>
    </source>
</evidence>
<proteinExistence type="predicted"/>
<feature type="transmembrane region" description="Helical" evidence="1">
    <location>
        <begin position="34"/>
        <end position="55"/>
    </location>
</feature>
<protein>
    <submittedName>
        <fullName evidence="2">Uncharacterized protein</fullName>
    </submittedName>
</protein>
<dbReference type="Proteomes" id="UP000807115">
    <property type="component" value="Chromosome 5"/>
</dbReference>
<keyword evidence="1" id="KW-0472">Membrane</keyword>